<evidence type="ECO:0000313" key="4">
    <source>
        <dbReference type="Proteomes" id="UP000595448"/>
    </source>
</evidence>
<feature type="signal peptide" evidence="2">
    <location>
        <begin position="1"/>
        <end position="20"/>
    </location>
</feature>
<proteinExistence type="predicted"/>
<evidence type="ECO:0000256" key="1">
    <source>
        <dbReference type="SAM" id="MobiDB-lite"/>
    </source>
</evidence>
<feature type="chain" id="PRO_5047270303" evidence="2">
    <location>
        <begin position="21"/>
        <end position="143"/>
    </location>
</feature>
<organism evidence="3 4">
    <name type="scientific">Brevundimonas vitisensis</name>
    <dbReference type="NCBI Taxonomy" id="2800818"/>
    <lineage>
        <taxon>Bacteria</taxon>
        <taxon>Pseudomonadati</taxon>
        <taxon>Pseudomonadota</taxon>
        <taxon>Alphaproteobacteria</taxon>
        <taxon>Caulobacterales</taxon>
        <taxon>Caulobacteraceae</taxon>
        <taxon>Brevundimonas</taxon>
    </lineage>
</organism>
<name>A0ABX7BIZ5_9CAUL</name>
<protein>
    <submittedName>
        <fullName evidence="3">Uncharacterized protein</fullName>
    </submittedName>
</protein>
<dbReference type="PROSITE" id="PS51257">
    <property type="entry name" value="PROKAR_LIPOPROTEIN"/>
    <property type="match status" value="1"/>
</dbReference>
<evidence type="ECO:0000256" key="2">
    <source>
        <dbReference type="SAM" id="SignalP"/>
    </source>
</evidence>
<gene>
    <name evidence="3" type="ORF">JIP62_09195</name>
</gene>
<keyword evidence="4" id="KW-1185">Reference proteome</keyword>
<dbReference type="EMBL" id="CP067977">
    <property type="protein sequence ID" value="QQQ17528.1"/>
    <property type="molecule type" value="Genomic_DNA"/>
</dbReference>
<feature type="compositionally biased region" description="Low complexity" evidence="1">
    <location>
        <begin position="31"/>
        <end position="41"/>
    </location>
</feature>
<dbReference type="RefSeq" id="WP_201101902.1">
    <property type="nucleotide sequence ID" value="NZ_CP067977.1"/>
</dbReference>
<keyword evidence="2" id="KW-0732">Signal</keyword>
<reference evidence="3 4" key="1">
    <citation type="submission" date="2021-01" db="EMBL/GenBank/DDBJ databases">
        <title>Brevundimonas vitis sp. nov., an bacterium isolated from grape (Vitis vinifera).</title>
        <authorList>
            <person name="Jiang L."/>
            <person name="Lee J."/>
        </authorList>
    </citation>
    <scope>NUCLEOTIDE SEQUENCE [LARGE SCALE GENOMIC DNA]</scope>
    <source>
        <strain evidence="3 4">GRTSA-9</strain>
    </source>
</reference>
<sequence length="143" mass="14216">MRLIPLIAAAVMMTVPLVSACGPQGAGNTTEPVAAVPVDEPVMPPDAPPQEEVASPDTPPPTGSGAPDPTAPAAMPVVPIGTGCAAEIGDAAAAALVKRCIAVSPATRPPCNVANECALIQGEIDRSCAQYGPKETRPSQCVG</sequence>
<dbReference type="Proteomes" id="UP000595448">
    <property type="component" value="Chromosome"/>
</dbReference>
<feature type="region of interest" description="Disordered" evidence="1">
    <location>
        <begin position="29"/>
        <end position="76"/>
    </location>
</feature>
<accession>A0ABX7BIZ5</accession>
<evidence type="ECO:0000313" key="3">
    <source>
        <dbReference type="EMBL" id="QQQ17528.1"/>
    </source>
</evidence>